<evidence type="ECO:0000313" key="5">
    <source>
        <dbReference type="Proteomes" id="UP000002508"/>
    </source>
</evidence>
<feature type="region of interest" description="Disordered" evidence="1">
    <location>
        <begin position="496"/>
        <end position="515"/>
    </location>
</feature>
<feature type="transmembrane region" description="Helical" evidence="2">
    <location>
        <begin position="146"/>
        <end position="170"/>
    </location>
</feature>
<feature type="transmembrane region" description="Helical" evidence="2">
    <location>
        <begin position="110"/>
        <end position="126"/>
    </location>
</feature>
<evidence type="ECO:0000256" key="2">
    <source>
        <dbReference type="SAM" id="Phobius"/>
    </source>
</evidence>
<name>B8GA55_CHLAD</name>
<feature type="transmembrane region" description="Helical" evidence="2">
    <location>
        <begin position="329"/>
        <end position="349"/>
    </location>
</feature>
<organism evidence="4 5">
    <name type="scientific">Chloroflexus aggregans (strain MD-66 / DSM 9485)</name>
    <dbReference type="NCBI Taxonomy" id="326427"/>
    <lineage>
        <taxon>Bacteria</taxon>
        <taxon>Bacillati</taxon>
        <taxon>Chloroflexota</taxon>
        <taxon>Chloroflexia</taxon>
        <taxon>Chloroflexales</taxon>
        <taxon>Chloroflexineae</taxon>
        <taxon>Chloroflexaceae</taxon>
        <taxon>Chloroflexus</taxon>
    </lineage>
</organism>
<keyword evidence="2" id="KW-0812">Transmembrane</keyword>
<accession>B8GA55</accession>
<proteinExistence type="predicted"/>
<dbReference type="PANTHER" id="PTHR37938:SF1">
    <property type="entry name" value="BLL0215 PROTEIN"/>
    <property type="match status" value="1"/>
</dbReference>
<feature type="transmembrane region" description="Helical" evidence="2">
    <location>
        <begin position="355"/>
        <end position="374"/>
    </location>
</feature>
<keyword evidence="2" id="KW-1133">Transmembrane helix</keyword>
<reference evidence="4" key="1">
    <citation type="submission" date="2008-12" db="EMBL/GenBank/DDBJ databases">
        <title>Complete sequence of Chloroflexus aggregans DSM 9485.</title>
        <authorList>
            <consortium name="US DOE Joint Genome Institute"/>
            <person name="Lucas S."/>
            <person name="Copeland A."/>
            <person name="Lapidus A."/>
            <person name="Glavina del Rio T."/>
            <person name="Dalin E."/>
            <person name="Tice H."/>
            <person name="Pitluck S."/>
            <person name="Foster B."/>
            <person name="Larimer F."/>
            <person name="Land M."/>
            <person name="Hauser L."/>
            <person name="Kyrpides N."/>
            <person name="Mikhailova N."/>
            <person name="Bryant D."/>
            <person name="Richardson P."/>
        </authorList>
    </citation>
    <scope>NUCLEOTIDE SEQUENCE</scope>
    <source>
        <strain evidence="4">DSM 9485</strain>
    </source>
</reference>
<evidence type="ECO:0000256" key="1">
    <source>
        <dbReference type="SAM" id="MobiDB-lite"/>
    </source>
</evidence>
<dbReference type="InterPro" id="IPR005182">
    <property type="entry name" value="YdbS-like_PH"/>
</dbReference>
<feature type="compositionally biased region" description="Polar residues" evidence="1">
    <location>
        <begin position="532"/>
        <end position="545"/>
    </location>
</feature>
<sequence length="574" mass="64620">MKIGKAIDKLLYEDADAALDLAPNEEILYVTGRHWIILMARLIVPLIGIGFFGGIAFYRAIGGGFLVTDTGEPTGFDLFNILLVLIEAVLLLFWVALWVRGGKDPNPGRVLLAANLAVLALIYFRYNGGRIFYIDPGRFFGQAFDPINLVFISLAIVSLFSIFLIVYDWLNDELILTNRRVVYDNDQVFIPRLIERRVQEQIFIEEIQDVVAATKTYLQHWFQYGTITIKSARIGGNIVFHGARNPKEMQRRIMAQVNENRRKRTETDLEKMVEARVYNEPPPKVKRPLPPVKPRWDWLSWLLPANPEVNAEKETVIWRKHWVFLLRGLFPPFAMLFVGWIIVVLLGSWGLLPTVWMTVLIGALLIAFVLWSLWEVEDYRNDIYILTPTNIIDVEKKPLGPEDRRTASLGAITNVSFETTFISNLLGYGNVVVETAGGGGKFTFNHVPNPRDVVAMVNEYYVMFKRSEKERSLNDMLELLRHYHLAQQRHHELLPVNGTGANEPTPATQPLAGAPPTTATTVLAPAVSPMQTAATMPVSTEQQLHPATDPALAVTQTATDSAHSVRPGKEQSSA</sequence>
<dbReference type="Pfam" id="PF03703">
    <property type="entry name" value="bPH_2"/>
    <property type="match status" value="1"/>
</dbReference>
<evidence type="ECO:0000313" key="4">
    <source>
        <dbReference type="EMBL" id="ACL24570.1"/>
    </source>
</evidence>
<dbReference type="KEGG" id="cag:Cagg_1669"/>
<keyword evidence="5" id="KW-1185">Reference proteome</keyword>
<dbReference type="HOGENOM" id="CLU_539504_0_0_0"/>
<dbReference type="eggNOG" id="COG3428">
    <property type="taxonomic scope" value="Bacteria"/>
</dbReference>
<dbReference type="PANTHER" id="PTHR37938">
    <property type="entry name" value="BLL0215 PROTEIN"/>
    <property type="match status" value="1"/>
</dbReference>
<feature type="compositionally biased region" description="Low complexity" evidence="1">
    <location>
        <begin position="504"/>
        <end position="515"/>
    </location>
</feature>
<protein>
    <recommendedName>
        <fullName evidence="3">YdbS-like PH domain-containing protein</fullName>
    </recommendedName>
</protein>
<dbReference type="EMBL" id="CP001337">
    <property type="protein sequence ID" value="ACL24570.1"/>
    <property type="molecule type" value="Genomic_DNA"/>
</dbReference>
<feature type="domain" description="YdbS-like PH" evidence="3">
    <location>
        <begin position="405"/>
        <end position="453"/>
    </location>
</feature>
<feature type="transmembrane region" description="Helical" evidence="2">
    <location>
        <begin position="35"/>
        <end position="58"/>
    </location>
</feature>
<dbReference type="STRING" id="326427.Cagg_1669"/>
<keyword evidence="2" id="KW-0472">Membrane</keyword>
<dbReference type="Proteomes" id="UP000002508">
    <property type="component" value="Chromosome"/>
</dbReference>
<evidence type="ECO:0000259" key="3">
    <source>
        <dbReference type="Pfam" id="PF03703"/>
    </source>
</evidence>
<dbReference type="AlphaFoldDB" id="B8GA55"/>
<dbReference type="RefSeq" id="WP_015940429.1">
    <property type="nucleotide sequence ID" value="NC_011831.1"/>
</dbReference>
<feature type="region of interest" description="Disordered" evidence="1">
    <location>
        <begin position="532"/>
        <end position="574"/>
    </location>
</feature>
<gene>
    <name evidence="4" type="ordered locus">Cagg_1669</name>
</gene>
<feature type="transmembrane region" description="Helical" evidence="2">
    <location>
        <begin position="78"/>
        <end position="98"/>
    </location>
</feature>